<keyword evidence="2" id="KW-1133">Transmembrane helix</keyword>
<feature type="transmembrane region" description="Helical" evidence="2">
    <location>
        <begin position="31"/>
        <end position="55"/>
    </location>
</feature>
<proteinExistence type="predicted"/>
<evidence type="ECO:0000256" key="1">
    <source>
        <dbReference type="SAM" id="MobiDB-lite"/>
    </source>
</evidence>
<gene>
    <name evidence="3" type="ORF">BU26DRAFT_334904</name>
</gene>
<protein>
    <submittedName>
        <fullName evidence="3">Uncharacterized protein</fullName>
    </submittedName>
</protein>
<dbReference type="Proteomes" id="UP000800094">
    <property type="component" value="Unassembled WGS sequence"/>
</dbReference>
<dbReference type="AlphaFoldDB" id="A0A6A6IG02"/>
<feature type="region of interest" description="Disordered" evidence="1">
    <location>
        <begin position="1"/>
        <end position="25"/>
    </location>
</feature>
<evidence type="ECO:0000313" key="3">
    <source>
        <dbReference type="EMBL" id="KAF2248460.1"/>
    </source>
</evidence>
<organism evidence="3 4">
    <name type="scientific">Trematosphaeria pertusa</name>
    <dbReference type="NCBI Taxonomy" id="390896"/>
    <lineage>
        <taxon>Eukaryota</taxon>
        <taxon>Fungi</taxon>
        <taxon>Dikarya</taxon>
        <taxon>Ascomycota</taxon>
        <taxon>Pezizomycotina</taxon>
        <taxon>Dothideomycetes</taxon>
        <taxon>Pleosporomycetidae</taxon>
        <taxon>Pleosporales</taxon>
        <taxon>Massarineae</taxon>
        <taxon>Trematosphaeriaceae</taxon>
        <taxon>Trematosphaeria</taxon>
    </lineage>
</organism>
<evidence type="ECO:0000313" key="4">
    <source>
        <dbReference type="Proteomes" id="UP000800094"/>
    </source>
</evidence>
<name>A0A6A6IG02_9PLEO</name>
<sequence length="149" mass="16267">MPQAERQAITKNRFTKHSTKKSLDNASSSRISPIALVVTAVAIATKMTGTYYLIYYPTSHGTLQRGFTTCETTAKKAYELCHVLSLQSWNVQKGSTTNHTAYAQNKASDGGATQLSGGWVTNGVSRAIWEYEKKYGEIQISTKGVGLPD</sequence>
<dbReference type="GeneID" id="54575564"/>
<evidence type="ECO:0000256" key="2">
    <source>
        <dbReference type="SAM" id="Phobius"/>
    </source>
</evidence>
<accession>A0A6A6IG02</accession>
<keyword evidence="2" id="KW-0472">Membrane</keyword>
<reference evidence="3" key="1">
    <citation type="journal article" date="2020" name="Stud. Mycol.">
        <title>101 Dothideomycetes genomes: a test case for predicting lifestyles and emergence of pathogens.</title>
        <authorList>
            <person name="Haridas S."/>
            <person name="Albert R."/>
            <person name="Binder M."/>
            <person name="Bloem J."/>
            <person name="Labutti K."/>
            <person name="Salamov A."/>
            <person name="Andreopoulos B."/>
            <person name="Baker S."/>
            <person name="Barry K."/>
            <person name="Bills G."/>
            <person name="Bluhm B."/>
            <person name="Cannon C."/>
            <person name="Castanera R."/>
            <person name="Culley D."/>
            <person name="Daum C."/>
            <person name="Ezra D."/>
            <person name="Gonzalez J."/>
            <person name="Henrissat B."/>
            <person name="Kuo A."/>
            <person name="Liang C."/>
            <person name="Lipzen A."/>
            <person name="Lutzoni F."/>
            <person name="Magnuson J."/>
            <person name="Mondo S."/>
            <person name="Nolan M."/>
            <person name="Ohm R."/>
            <person name="Pangilinan J."/>
            <person name="Park H.-J."/>
            <person name="Ramirez L."/>
            <person name="Alfaro M."/>
            <person name="Sun H."/>
            <person name="Tritt A."/>
            <person name="Yoshinaga Y."/>
            <person name="Zwiers L.-H."/>
            <person name="Turgeon B."/>
            <person name="Goodwin S."/>
            <person name="Spatafora J."/>
            <person name="Crous P."/>
            <person name="Grigoriev I."/>
        </authorList>
    </citation>
    <scope>NUCLEOTIDE SEQUENCE</scope>
    <source>
        <strain evidence="3">CBS 122368</strain>
    </source>
</reference>
<dbReference type="EMBL" id="ML987196">
    <property type="protein sequence ID" value="KAF2248460.1"/>
    <property type="molecule type" value="Genomic_DNA"/>
</dbReference>
<keyword evidence="4" id="KW-1185">Reference proteome</keyword>
<dbReference type="RefSeq" id="XP_033683464.1">
    <property type="nucleotide sequence ID" value="XM_033822234.1"/>
</dbReference>
<keyword evidence="2" id="KW-0812">Transmembrane</keyword>